<feature type="compositionally biased region" description="Basic and acidic residues" evidence="1">
    <location>
        <begin position="210"/>
        <end position="224"/>
    </location>
</feature>
<feature type="compositionally biased region" description="Basic and acidic residues" evidence="1">
    <location>
        <begin position="142"/>
        <end position="177"/>
    </location>
</feature>
<sequence length="386" mass="43472">MSLSFEQLQDSVKLLCIAATATATGVAFSLGCTAGHRNIFRRRGSKSRKSMRSKRERREKSERSHRKSRRSTRENDDLKKKKSKISQISMKSSRSKRNKKDRSKRGSSRSKSKKTVSARKLDEKKEGSKRGSSRSKNQISSRRVEGSNRDGSRRGSVRSEKKLEKKQSSRSNKEKNGSVKSQKYSPLNKKKSNKSNKKEKSKKGSQKSVKKAESVKEIKSDEAKTPPYAAPSNDVRSVYLDTGKSSYSTPNPSSVNPNSIYVNDPKPVKSVRSDLADSVTPEDKKKTMRSTVSPDGESKKRSNKAVTPNKSLKSTIVLERKLQRMCPRKLWSLGSPKESEKFPLPSKISAFFKPYILEFYPPILNEYSFSNLINVDFQNAKISVAS</sequence>
<protein>
    <submittedName>
        <fullName evidence="2">Uncharacterized protein</fullName>
    </submittedName>
</protein>
<dbReference type="EMBL" id="CP090891">
    <property type="protein sequence ID" value="ULU10262.1"/>
    <property type="molecule type" value="Genomic_DNA"/>
</dbReference>
<accession>A0AAE9DR07</accession>
<evidence type="ECO:0000313" key="2">
    <source>
        <dbReference type="EMBL" id="ULU10262.1"/>
    </source>
</evidence>
<feature type="compositionally biased region" description="Basic residues" evidence="1">
    <location>
        <begin position="41"/>
        <end position="55"/>
    </location>
</feature>
<reference evidence="2 3" key="1">
    <citation type="submission" date="2022-05" db="EMBL/GenBank/DDBJ databases">
        <title>Chromosome-level reference genomes for two strains of Caenorhabditis briggsae: an improved platform for comparative genomics.</title>
        <authorList>
            <person name="Stevens L."/>
            <person name="Andersen E.C."/>
        </authorList>
    </citation>
    <scope>NUCLEOTIDE SEQUENCE [LARGE SCALE GENOMIC DNA]</scope>
    <source>
        <strain evidence="2">QX1410_ONT</strain>
        <tissue evidence="2">Whole-organism</tissue>
    </source>
</reference>
<gene>
    <name evidence="2" type="ORF">L3Y34_014516</name>
</gene>
<dbReference type="Proteomes" id="UP000827892">
    <property type="component" value="Chromosome I"/>
</dbReference>
<dbReference type="AlphaFoldDB" id="A0AAE9DR07"/>
<evidence type="ECO:0000256" key="1">
    <source>
        <dbReference type="SAM" id="MobiDB-lite"/>
    </source>
</evidence>
<evidence type="ECO:0000313" key="3">
    <source>
        <dbReference type="Proteomes" id="UP000827892"/>
    </source>
</evidence>
<organism evidence="2 3">
    <name type="scientific">Caenorhabditis briggsae</name>
    <dbReference type="NCBI Taxonomy" id="6238"/>
    <lineage>
        <taxon>Eukaryota</taxon>
        <taxon>Metazoa</taxon>
        <taxon>Ecdysozoa</taxon>
        <taxon>Nematoda</taxon>
        <taxon>Chromadorea</taxon>
        <taxon>Rhabditida</taxon>
        <taxon>Rhabditina</taxon>
        <taxon>Rhabditomorpha</taxon>
        <taxon>Rhabditoidea</taxon>
        <taxon>Rhabditidae</taxon>
        <taxon>Peloderinae</taxon>
        <taxon>Caenorhabditis</taxon>
    </lineage>
</organism>
<feature type="compositionally biased region" description="Low complexity" evidence="1">
    <location>
        <begin position="245"/>
        <end position="259"/>
    </location>
</feature>
<feature type="compositionally biased region" description="Basic and acidic residues" evidence="1">
    <location>
        <begin position="119"/>
        <end position="129"/>
    </location>
</feature>
<feature type="region of interest" description="Disordered" evidence="1">
    <location>
        <begin position="41"/>
        <end position="310"/>
    </location>
</feature>
<proteinExistence type="predicted"/>
<feature type="compositionally biased region" description="Basic residues" evidence="1">
    <location>
        <begin position="93"/>
        <end position="117"/>
    </location>
</feature>
<feature type="compositionally biased region" description="Basic residues" evidence="1">
    <location>
        <begin position="188"/>
        <end position="209"/>
    </location>
</feature>
<feature type="compositionally biased region" description="Basic and acidic residues" evidence="1">
    <location>
        <begin position="271"/>
        <end position="285"/>
    </location>
</feature>
<name>A0AAE9DR07_CAEBR</name>